<dbReference type="GO" id="GO:0003700">
    <property type="term" value="F:DNA-binding transcription factor activity"/>
    <property type="evidence" value="ECO:0007669"/>
    <property type="project" value="InterPro"/>
</dbReference>
<dbReference type="GO" id="GO:0043565">
    <property type="term" value="F:sequence-specific DNA binding"/>
    <property type="evidence" value="ECO:0007669"/>
    <property type="project" value="InterPro"/>
</dbReference>
<sequence length="289" mass="33523">MFKENKWLRANQTQATTADLSIFEVGYEDVHPRAPYQYEQLDYYLIHFIVQGEGLFFINDELHQLSCGDGFMIPPHTDNNYYPLVGNPWSYRWIGVRGSAAGRVLQAAGLGGSTFTYHHDDVAQLDQLFAGVYQDFANDHFFGALGQFYEIINLLQIDHEQNSRLEVSLHQQYVLDATGLIEDRFQEPDLRIGDIATAVQIERTYLYKLFMHYLGISPKDYLVQYRLNHATQLLRRSQLTIAQVAVQSGFTDYSQFSKTFSKYRHQSPSEFRRRSARTTLAPNQDWLRP</sequence>
<dbReference type="Gene3D" id="1.10.10.60">
    <property type="entry name" value="Homeodomain-like"/>
    <property type="match status" value="1"/>
</dbReference>
<evidence type="ECO:0000313" key="6">
    <source>
        <dbReference type="Proteomes" id="UP000051835"/>
    </source>
</evidence>
<dbReference type="Pfam" id="PF12833">
    <property type="entry name" value="HTH_18"/>
    <property type="match status" value="1"/>
</dbReference>
<comment type="caution">
    <text evidence="5">The sequence shown here is derived from an EMBL/GenBank/DDBJ whole genome shotgun (WGS) entry which is preliminary data.</text>
</comment>
<proteinExistence type="predicted"/>
<dbReference type="RefSeq" id="WP_056962722.1">
    <property type="nucleotide sequence ID" value="NZ_AZFC01000001.1"/>
</dbReference>
<keyword evidence="1" id="KW-0805">Transcription regulation</keyword>
<dbReference type="InterPro" id="IPR009057">
    <property type="entry name" value="Homeodomain-like_sf"/>
</dbReference>
<dbReference type="PANTHER" id="PTHR43280">
    <property type="entry name" value="ARAC-FAMILY TRANSCRIPTIONAL REGULATOR"/>
    <property type="match status" value="1"/>
</dbReference>
<dbReference type="CDD" id="cd06986">
    <property type="entry name" value="cupin_MmsR-like_N"/>
    <property type="match status" value="1"/>
</dbReference>
<dbReference type="Proteomes" id="UP000051835">
    <property type="component" value="Unassembled WGS sequence"/>
</dbReference>
<evidence type="ECO:0000256" key="3">
    <source>
        <dbReference type="ARBA" id="ARBA00023163"/>
    </source>
</evidence>
<dbReference type="PATRIC" id="fig|1423805.4.peg.1846"/>
<evidence type="ECO:0000259" key="4">
    <source>
        <dbReference type="PROSITE" id="PS01124"/>
    </source>
</evidence>
<dbReference type="PROSITE" id="PS01124">
    <property type="entry name" value="HTH_ARAC_FAMILY_2"/>
    <property type="match status" value="1"/>
</dbReference>
<accession>A0A0R1R157</accession>
<name>A0A0R1R157_9LACO</name>
<dbReference type="AlphaFoldDB" id="A0A0R1R157"/>
<evidence type="ECO:0000256" key="1">
    <source>
        <dbReference type="ARBA" id="ARBA00023015"/>
    </source>
</evidence>
<keyword evidence="2" id="KW-0238">DNA-binding</keyword>
<dbReference type="Pfam" id="PF02311">
    <property type="entry name" value="AraC_binding"/>
    <property type="match status" value="1"/>
</dbReference>
<dbReference type="Gene3D" id="2.60.120.280">
    <property type="entry name" value="Regulatory protein AraC"/>
    <property type="match status" value="1"/>
</dbReference>
<dbReference type="InterPro" id="IPR003313">
    <property type="entry name" value="AraC-bd"/>
</dbReference>
<evidence type="ECO:0000313" key="5">
    <source>
        <dbReference type="EMBL" id="KRL50679.1"/>
    </source>
</evidence>
<dbReference type="SUPFAM" id="SSF46689">
    <property type="entry name" value="Homeodomain-like"/>
    <property type="match status" value="2"/>
</dbReference>
<keyword evidence="3" id="KW-0804">Transcription</keyword>
<dbReference type="PANTHER" id="PTHR43280:SF2">
    <property type="entry name" value="HTH-TYPE TRANSCRIPTIONAL REGULATOR EXSA"/>
    <property type="match status" value="1"/>
</dbReference>
<dbReference type="SUPFAM" id="SSF51215">
    <property type="entry name" value="Regulatory protein AraC"/>
    <property type="match status" value="1"/>
</dbReference>
<evidence type="ECO:0000256" key="2">
    <source>
        <dbReference type="ARBA" id="ARBA00023125"/>
    </source>
</evidence>
<reference evidence="5 6" key="1">
    <citation type="journal article" date="2015" name="Genome Announc.">
        <title>Expanding the biotechnology potential of lactobacilli through comparative genomics of 213 strains and associated genera.</title>
        <authorList>
            <person name="Sun Z."/>
            <person name="Harris H.M."/>
            <person name="McCann A."/>
            <person name="Guo C."/>
            <person name="Argimon S."/>
            <person name="Zhang W."/>
            <person name="Yang X."/>
            <person name="Jeffery I.B."/>
            <person name="Cooney J.C."/>
            <person name="Kagawa T.F."/>
            <person name="Liu W."/>
            <person name="Song Y."/>
            <person name="Salvetti E."/>
            <person name="Wrobel A."/>
            <person name="Rasinkangas P."/>
            <person name="Parkhill J."/>
            <person name="Rea M.C."/>
            <person name="O'Sullivan O."/>
            <person name="Ritari J."/>
            <person name="Douillard F.P."/>
            <person name="Paul Ross R."/>
            <person name="Yang R."/>
            <person name="Briner A.E."/>
            <person name="Felis G.E."/>
            <person name="de Vos W.M."/>
            <person name="Barrangou R."/>
            <person name="Klaenhammer T.R."/>
            <person name="Caufield P.W."/>
            <person name="Cui Y."/>
            <person name="Zhang H."/>
            <person name="O'Toole P.W."/>
        </authorList>
    </citation>
    <scope>NUCLEOTIDE SEQUENCE [LARGE SCALE GENOMIC DNA]</scope>
    <source>
        <strain evidence="5 6">DSM 15429</strain>
    </source>
</reference>
<dbReference type="EMBL" id="AZFC01000001">
    <property type="protein sequence ID" value="KRL50679.1"/>
    <property type="molecule type" value="Genomic_DNA"/>
</dbReference>
<organism evidence="5 6">
    <name type="scientific">Levilactobacillus spicheri DSM 15429</name>
    <dbReference type="NCBI Taxonomy" id="1423805"/>
    <lineage>
        <taxon>Bacteria</taxon>
        <taxon>Bacillati</taxon>
        <taxon>Bacillota</taxon>
        <taxon>Bacilli</taxon>
        <taxon>Lactobacillales</taxon>
        <taxon>Lactobacillaceae</taxon>
        <taxon>Levilactobacillus</taxon>
    </lineage>
</organism>
<gene>
    <name evidence="5" type="ORF">FD37_GL001804</name>
</gene>
<feature type="domain" description="HTH araC/xylS-type" evidence="4">
    <location>
        <begin position="175"/>
        <end position="274"/>
    </location>
</feature>
<dbReference type="InterPro" id="IPR018060">
    <property type="entry name" value="HTH_AraC"/>
</dbReference>
<protein>
    <recommendedName>
        <fullName evidence="4">HTH araC/xylS-type domain-containing protein</fullName>
    </recommendedName>
</protein>
<dbReference type="SMART" id="SM00342">
    <property type="entry name" value="HTH_ARAC"/>
    <property type="match status" value="1"/>
</dbReference>
<dbReference type="InterPro" id="IPR037923">
    <property type="entry name" value="HTH-like"/>
</dbReference>